<dbReference type="Ensembl" id="ENSOMYT00000018934.2">
    <property type="protein sequence ID" value="ENSOMYP00000017177.2"/>
    <property type="gene ID" value="ENSOMYG00000064339.1"/>
</dbReference>
<dbReference type="SUPFAM" id="SSF54001">
    <property type="entry name" value="Cysteine proteinases"/>
    <property type="match status" value="1"/>
</dbReference>
<evidence type="ECO:0000313" key="3">
    <source>
        <dbReference type="Proteomes" id="UP000694395"/>
    </source>
</evidence>
<reference evidence="2" key="3">
    <citation type="submission" date="2025-09" db="UniProtKB">
        <authorList>
            <consortium name="Ensembl"/>
        </authorList>
    </citation>
    <scope>IDENTIFICATION</scope>
</reference>
<reference evidence="2" key="2">
    <citation type="submission" date="2025-08" db="UniProtKB">
        <authorList>
            <consortium name="Ensembl"/>
        </authorList>
    </citation>
    <scope>IDENTIFICATION</scope>
</reference>
<accession>A0A8C7P4P1</accession>
<evidence type="ECO:0000313" key="2">
    <source>
        <dbReference type="Ensembl" id="ENSOMYP00000017177.2"/>
    </source>
</evidence>
<dbReference type="Proteomes" id="UP000694395">
    <property type="component" value="Chromosome 19"/>
</dbReference>
<evidence type="ECO:0000259" key="1">
    <source>
        <dbReference type="Pfam" id="PF08246"/>
    </source>
</evidence>
<keyword evidence="3" id="KW-1185">Reference proteome</keyword>
<name>A0A8C7P4P1_ONCMY</name>
<protein>
    <recommendedName>
        <fullName evidence="1">Cathepsin propeptide inhibitor domain-containing protein</fullName>
    </recommendedName>
</protein>
<dbReference type="InterPro" id="IPR013201">
    <property type="entry name" value="Prot_inhib_I29"/>
</dbReference>
<dbReference type="Gene3D" id="1.10.287.2250">
    <property type="match status" value="1"/>
</dbReference>
<feature type="domain" description="Cathepsin propeptide inhibitor" evidence="1">
    <location>
        <begin position="9"/>
        <end position="56"/>
    </location>
</feature>
<organism evidence="2 3">
    <name type="scientific">Oncorhynchus mykiss</name>
    <name type="common">Rainbow trout</name>
    <name type="synonym">Salmo gairdneri</name>
    <dbReference type="NCBI Taxonomy" id="8022"/>
    <lineage>
        <taxon>Eukaryota</taxon>
        <taxon>Metazoa</taxon>
        <taxon>Chordata</taxon>
        <taxon>Craniata</taxon>
        <taxon>Vertebrata</taxon>
        <taxon>Euteleostomi</taxon>
        <taxon>Actinopterygii</taxon>
        <taxon>Neopterygii</taxon>
        <taxon>Teleostei</taxon>
        <taxon>Protacanthopterygii</taxon>
        <taxon>Salmoniformes</taxon>
        <taxon>Salmonidae</taxon>
        <taxon>Salmoninae</taxon>
        <taxon>Oncorhynchus</taxon>
    </lineage>
</organism>
<dbReference type="GeneTree" id="ENSGT00940000178412"/>
<proteinExistence type="predicted"/>
<dbReference type="AlphaFoldDB" id="A0A8C7P4P1"/>
<dbReference type="Pfam" id="PF08246">
    <property type="entry name" value="Inhibitor_I29"/>
    <property type="match status" value="1"/>
</dbReference>
<reference evidence="2" key="1">
    <citation type="submission" date="2020-07" db="EMBL/GenBank/DDBJ databases">
        <title>A long reads based de novo assembly of the rainbow trout Arlee double haploid line genome.</title>
        <authorList>
            <person name="Gao G."/>
            <person name="Palti Y."/>
        </authorList>
    </citation>
    <scope>NUCLEOTIDE SEQUENCE [LARGE SCALE GENOMIC DNA]</scope>
</reference>
<dbReference type="InterPro" id="IPR038765">
    <property type="entry name" value="Papain-like_cys_pep_sf"/>
</dbReference>
<sequence>IERTCAFADKTYESHQEGASRKLIWLAKWKMVMEHSKRAEKGLETYTMGLNYFSDLIWYHLVCFKHWQQRTGRKDDQRFGGDQ</sequence>